<evidence type="ECO:0000256" key="2">
    <source>
        <dbReference type="ARBA" id="ARBA00023186"/>
    </source>
</evidence>
<dbReference type="InterPro" id="IPR037124">
    <property type="entry name" value="Chaperonin_GroES_sf"/>
</dbReference>
<dbReference type="GO" id="GO:0051082">
    <property type="term" value="F:unfolded protein binding"/>
    <property type="evidence" value="ECO:0007669"/>
    <property type="project" value="TreeGrafter"/>
</dbReference>
<dbReference type="SUPFAM" id="SSF50129">
    <property type="entry name" value="GroES-like"/>
    <property type="match status" value="1"/>
</dbReference>
<keyword evidence="8" id="KW-1185">Reference proteome</keyword>
<dbReference type="HAMAP" id="MF_00580">
    <property type="entry name" value="CH10"/>
    <property type="match status" value="1"/>
</dbReference>
<dbReference type="PROSITE" id="PS00681">
    <property type="entry name" value="CHAPERONINS_CPN10"/>
    <property type="match status" value="1"/>
</dbReference>
<dbReference type="InterPro" id="IPR020818">
    <property type="entry name" value="Chaperonin_GroES"/>
</dbReference>
<accession>A0A830H8L8</accession>
<dbReference type="GO" id="GO:0005524">
    <property type="term" value="F:ATP binding"/>
    <property type="evidence" value="ECO:0007669"/>
    <property type="project" value="InterPro"/>
</dbReference>
<dbReference type="FunFam" id="2.30.33.40:FF:000002">
    <property type="entry name" value="10 kDa chaperonin, mitochondrial"/>
    <property type="match status" value="1"/>
</dbReference>
<dbReference type="PRINTS" id="PR00297">
    <property type="entry name" value="CHAPERONIN10"/>
</dbReference>
<comment type="caution">
    <text evidence="7">The sequence shown here is derived from an EMBL/GenBank/DDBJ whole genome shotgun (WGS) entry which is preliminary data.</text>
</comment>
<protein>
    <recommendedName>
        <fullName evidence="5">Protein groES</fullName>
    </recommendedName>
</protein>
<reference evidence="7" key="1">
    <citation type="submission" date="2020-10" db="EMBL/GenBank/DDBJ databases">
        <title>Unveiling of a novel bifunctional photoreceptor, Dualchrome1, isolated from a cosmopolitan green alga.</title>
        <authorList>
            <person name="Suzuki S."/>
            <person name="Kawachi M."/>
        </authorList>
    </citation>
    <scope>NUCLEOTIDE SEQUENCE</scope>
    <source>
        <strain evidence="7">NIES 2893</strain>
    </source>
</reference>
<keyword evidence="2 6" id="KW-0143">Chaperone</keyword>
<evidence type="ECO:0000256" key="6">
    <source>
        <dbReference type="RuleBase" id="RU003479"/>
    </source>
</evidence>
<evidence type="ECO:0000256" key="3">
    <source>
        <dbReference type="ARBA" id="ARBA00053355"/>
    </source>
</evidence>
<evidence type="ECO:0000256" key="1">
    <source>
        <dbReference type="ARBA" id="ARBA00006975"/>
    </source>
</evidence>
<dbReference type="Pfam" id="PF00166">
    <property type="entry name" value="Cpn10"/>
    <property type="match status" value="1"/>
</dbReference>
<evidence type="ECO:0000256" key="4">
    <source>
        <dbReference type="ARBA" id="ARBA00062160"/>
    </source>
</evidence>
<gene>
    <name evidence="7" type="ORF">PPROV_000023300</name>
</gene>
<dbReference type="GO" id="GO:0005739">
    <property type="term" value="C:mitochondrion"/>
    <property type="evidence" value="ECO:0007669"/>
    <property type="project" value="TreeGrafter"/>
</dbReference>
<comment type="function">
    <text evidence="3">Seems to function only as a co-chaperone, along with cpn60, and in certain cases is essential for the discharge of biologically active proteins from cpn60.</text>
</comment>
<sequence>MSALKRFIPLLDRVLVEKVAPMAQTAGGILLPDSAVSKINEAVVVAAGAGGRTRDGTTLPLNVKIGDKVMLPEYGGQQVKLDDKEYFLFRDEDILAKLE</sequence>
<dbReference type="PANTHER" id="PTHR10772:SF0">
    <property type="entry name" value="10 KDA HEAT SHOCK PROTEIN, MITOCHONDRIAL"/>
    <property type="match status" value="1"/>
</dbReference>
<name>A0A830H8L8_9CHLO</name>
<dbReference type="Proteomes" id="UP000660262">
    <property type="component" value="Unassembled WGS sequence"/>
</dbReference>
<dbReference type="PANTHER" id="PTHR10772">
    <property type="entry name" value="10 KDA HEAT SHOCK PROTEIN"/>
    <property type="match status" value="1"/>
</dbReference>
<organism evidence="7 8">
    <name type="scientific">Pycnococcus provasolii</name>
    <dbReference type="NCBI Taxonomy" id="41880"/>
    <lineage>
        <taxon>Eukaryota</taxon>
        <taxon>Viridiplantae</taxon>
        <taxon>Chlorophyta</taxon>
        <taxon>Pseudoscourfieldiophyceae</taxon>
        <taxon>Pseudoscourfieldiales</taxon>
        <taxon>Pycnococcaceae</taxon>
        <taxon>Pycnococcus</taxon>
    </lineage>
</organism>
<dbReference type="GO" id="GO:0046872">
    <property type="term" value="F:metal ion binding"/>
    <property type="evidence" value="ECO:0007669"/>
    <property type="project" value="TreeGrafter"/>
</dbReference>
<dbReference type="InterPro" id="IPR018369">
    <property type="entry name" value="Chaprnonin_Cpn10_CS"/>
</dbReference>
<dbReference type="EMBL" id="BNJQ01000001">
    <property type="protein sequence ID" value="GHP01477.1"/>
    <property type="molecule type" value="Genomic_DNA"/>
</dbReference>
<dbReference type="AlphaFoldDB" id="A0A830H8L8"/>
<dbReference type="SMART" id="SM00883">
    <property type="entry name" value="Cpn10"/>
    <property type="match status" value="1"/>
</dbReference>
<proteinExistence type="inferred from homology"/>
<dbReference type="GO" id="GO:0051087">
    <property type="term" value="F:protein-folding chaperone binding"/>
    <property type="evidence" value="ECO:0007669"/>
    <property type="project" value="TreeGrafter"/>
</dbReference>
<evidence type="ECO:0000256" key="5">
    <source>
        <dbReference type="ARBA" id="ARBA00083733"/>
    </source>
</evidence>
<dbReference type="CDD" id="cd00320">
    <property type="entry name" value="cpn10"/>
    <property type="match status" value="1"/>
</dbReference>
<dbReference type="OrthoDB" id="184876at2759"/>
<evidence type="ECO:0000313" key="8">
    <source>
        <dbReference type="Proteomes" id="UP000660262"/>
    </source>
</evidence>
<dbReference type="Gene3D" id="2.30.33.40">
    <property type="entry name" value="GroES chaperonin"/>
    <property type="match status" value="1"/>
</dbReference>
<dbReference type="GO" id="GO:0044183">
    <property type="term" value="F:protein folding chaperone"/>
    <property type="evidence" value="ECO:0007669"/>
    <property type="project" value="InterPro"/>
</dbReference>
<comment type="subunit">
    <text evidence="4">Forms stable complexes with CPN60 in the presence of ATP.</text>
</comment>
<dbReference type="InterPro" id="IPR011032">
    <property type="entry name" value="GroES-like_sf"/>
</dbReference>
<evidence type="ECO:0000313" key="7">
    <source>
        <dbReference type="EMBL" id="GHP01477.1"/>
    </source>
</evidence>
<comment type="similarity">
    <text evidence="1 6">Belongs to the GroES chaperonin family.</text>
</comment>